<dbReference type="CDD" id="cd00051">
    <property type="entry name" value="EFh"/>
    <property type="match status" value="1"/>
</dbReference>
<evidence type="ECO:0000256" key="14">
    <source>
        <dbReference type="PROSITE-ProRule" id="PRU00282"/>
    </source>
</evidence>
<evidence type="ECO:0000256" key="4">
    <source>
        <dbReference type="ARBA" id="ARBA00021935"/>
    </source>
</evidence>
<dbReference type="Pfam" id="PF00153">
    <property type="entry name" value="Mito_carr"/>
    <property type="match status" value="3"/>
</dbReference>
<evidence type="ECO:0000256" key="11">
    <source>
        <dbReference type="ARBA" id="ARBA00022989"/>
    </source>
</evidence>
<dbReference type="Gene3D" id="1.50.40.10">
    <property type="entry name" value="Mitochondrial carrier domain"/>
    <property type="match status" value="1"/>
</dbReference>
<evidence type="ECO:0000256" key="10">
    <source>
        <dbReference type="ARBA" id="ARBA00022837"/>
    </source>
</evidence>
<dbReference type="InterPro" id="IPR002048">
    <property type="entry name" value="EF_hand_dom"/>
</dbReference>
<feature type="repeat" description="Solcar" evidence="14">
    <location>
        <begin position="403"/>
        <end position="492"/>
    </location>
</feature>
<keyword evidence="9" id="KW-0999">Mitochondrion inner membrane</keyword>
<keyword evidence="11" id="KW-1133">Transmembrane helix</keyword>
<evidence type="ECO:0000256" key="6">
    <source>
        <dbReference type="ARBA" id="ARBA00022692"/>
    </source>
</evidence>
<reference evidence="17" key="1">
    <citation type="journal article" date="2020" name="Stud. Mycol.">
        <title>101 Dothideomycetes genomes: a test case for predicting lifestyles and emergence of pathogens.</title>
        <authorList>
            <person name="Haridas S."/>
            <person name="Albert R."/>
            <person name="Binder M."/>
            <person name="Bloem J."/>
            <person name="Labutti K."/>
            <person name="Salamov A."/>
            <person name="Andreopoulos B."/>
            <person name="Baker S."/>
            <person name="Barry K."/>
            <person name="Bills G."/>
            <person name="Bluhm B."/>
            <person name="Cannon C."/>
            <person name="Castanera R."/>
            <person name="Culley D."/>
            <person name="Daum C."/>
            <person name="Ezra D."/>
            <person name="Gonzalez J."/>
            <person name="Henrissat B."/>
            <person name="Kuo A."/>
            <person name="Liang C."/>
            <person name="Lipzen A."/>
            <person name="Lutzoni F."/>
            <person name="Magnuson J."/>
            <person name="Mondo S."/>
            <person name="Nolan M."/>
            <person name="Ohm R."/>
            <person name="Pangilinan J."/>
            <person name="Park H.-J."/>
            <person name="Ramirez L."/>
            <person name="Alfaro M."/>
            <person name="Sun H."/>
            <person name="Tritt A."/>
            <person name="Yoshinaga Y."/>
            <person name="Zwiers L.-H."/>
            <person name="Turgeon B."/>
            <person name="Goodwin S."/>
            <person name="Spatafora J."/>
            <person name="Crous P."/>
            <person name="Grigoriev I."/>
        </authorList>
    </citation>
    <scope>NUCLEOTIDE SEQUENCE</scope>
    <source>
        <strain evidence="17">CBS 122367</strain>
    </source>
</reference>
<keyword evidence="7" id="KW-0479">Metal-binding</keyword>
<dbReference type="InterPro" id="IPR011992">
    <property type="entry name" value="EF-hand-dom_pair"/>
</dbReference>
<comment type="subcellular location">
    <subcellularLocation>
        <location evidence="2">Mitochondrion inner membrane</location>
        <topology evidence="2">Multi-pass membrane protein</topology>
    </subcellularLocation>
</comment>
<dbReference type="Gene3D" id="1.10.238.10">
    <property type="entry name" value="EF-hand"/>
    <property type="match status" value="1"/>
</dbReference>
<proteinExistence type="inferred from homology"/>
<evidence type="ECO:0000256" key="7">
    <source>
        <dbReference type="ARBA" id="ARBA00022723"/>
    </source>
</evidence>
<evidence type="ECO:0000313" key="18">
    <source>
        <dbReference type="Proteomes" id="UP000799291"/>
    </source>
</evidence>
<dbReference type="Pfam" id="PF13499">
    <property type="entry name" value="EF-hand_7"/>
    <property type="match status" value="1"/>
</dbReference>
<feature type="domain" description="EF-hand" evidence="16">
    <location>
        <begin position="113"/>
        <end position="148"/>
    </location>
</feature>
<feature type="repeat" description="Solcar" evidence="14">
    <location>
        <begin position="179"/>
        <end position="283"/>
    </location>
</feature>
<keyword evidence="8" id="KW-0677">Repeat</keyword>
<feature type="domain" description="EF-hand" evidence="16">
    <location>
        <begin position="82"/>
        <end position="112"/>
    </location>
</feature>
<dbReference type="GO" id="GO:0005509">
    <property type="term" value="F:calcium ion binding"/>
    <property type="evidence" value="ECO:0007669"/>
    <property type="project" value="InterPro"/>
</dbReference>
<organism evidence="17 18">
    <name type="scientific">Lentithecium fluviatile CBS 122367</name>
    <dbReference type="NCBI Taxonomy" id="1168545"/>
    <lineage>
        <taxon>Eukaryota</taxon>
        <taxon>Fungi</taxon>
        <taxon>Dikarya</taxon>
        <taxon>Ascomycota</taxon>
        <taxon>Pezizomycotina</taxon>
        <taxon>Dothideomycetes</taxon>
        <taxon>Pleosporomycetidae</taxon>
        <taxon>Pleosporales</taxon>
        <taxon>Massarineae</taxon>
        <taxon>Lentitheciaceae</taxon>
        <taxon>Lentithecium</taxon>
    </lineage>
</organism>
<keyword evidence="13 14" id="KW-0472">Membrane</keyword>
<evidence type="ECO:0000256" key="1">
    <source>
        <dbReference type="ARBA" id="ARBA00002238"/>
    </source>
</evidence>
<keyword evidence="6 14" id="KW-0812">Transmembrane</keyword>
<evidence type="ECO:0000256" key="8">
    <source>
        <dbReference type="ARBA" id="ARBA00022737"/>
    </source>
</evidence>
<evidence type="ECO:0000256" key="5">
    <source>
        <dbReference type="ARBA" id="ARBA00022448"/>
    </source>
</evidence>
<protein>
    <recommendedName>
        <fullName evidence="4">Mitochondrial thiamine pyrophosphate carrier 1</fullName>
    </recommendedName>
</protein>
<dbReference type="PROSITE" id="PS00018">
    <property type="entry name" value="EF_HAND_1"/>
    <property type="match status" value="3"/>
</dbReference>
<dbReference type="AlphaFoldDB" id="A0A6G1J7R3"/>
<dbReference type="Pfam" id="PF13202">
    <property type="entry name" value="EF-hand_5"/>
    <property type="match status" value="1"/>
</dbReference>
<feature type="repeat" description="Solcar" evidence="14">
    <location>
        <begin position="296"/>
        <end position="385"/>
    </location>
</feature>
<comment type="similarity">
    <text evidence="3 15">Belongs to the mitochondrial carrier (TC 2.A.29) family.</text>
</comment>
<dbReference type="SUPFAM" id="SSF47473">
    <property type="entry name" value="EF-hand"/>
    <property type="match status" value="1"/>
</dbReference>
<dbReference type="InterPro" id="IPR002067">
    <property type="entry name" value="MCP"/>
</dbReference>
<dbReference type="EMBL" id="MU005576">
    <property type="protein sequence ID" value="KAF2686562.1"/>
    <property type="molecule type" value="Genomic_DNA"/>
</dbReference>
<accession>A0A6G1J7R3</accession>
<evidence type="ECO:0000256" key="3">
    <source>
        <dbReference type="ARBA" id="ARBA00006375"/>
    </source>
</evidence>
<dbReference type="PRINTS" id="PR00926">
    <property type="entry name" value="MITOCARRIER"/>
</dbReference>
<dbReference type="InterPro" id="IPR018108">
    <property type="entry name" value="MCP_transmembrane"/>
</dbReference>
<dbReference type="InterPro" id="IPR023395">
    <property type="entry name" value="MCP_dom_sf"/>
</dbReference>
<evidence type="ECO:0000256" key="9">
    <source>
        <dbReference type="ARBA" id="ARBA00022792"/>
    </source>
</evidence>
<comment type="function">
    <text evidence="1">Mitochondrial transporter that mediates uptake of thiamine pyrophosphate (ThPP) into mitochondria.</text>
</comment>
<evidence type="ECO:0000256" key="12">
    <source>
        <dbReference type="ARBA" id="ARBA00023128"/>
    </source>
</evidence>
<dbReference type="Proteomes" id="UP000799291">
    <property type="component" value="Unassembled WGS sequence"/>
</dbReference>
<keyword evidence="18" id="KW-1185">Reference proteome</keyword>
<dbReference type="InterPro" id="IPR018247">
    <property type="entry name" value="EF_Hand_1_Ca_BS"/>
</dbReference>
<dbReference type="SMART" id="SM00054">
    <property type="entry name" value="EFh"/>
    <property type="match status" value="3"/>
</dbReference>
<dbReference type="GO" id="GO:0005743">
    <property type="term" value="C:mitochondrial inner membrane"/>
    <property type="evidence" value="ECO:0007669"/>
    <property type="project" value="UniProtKB-SubCell"/>
</dbReference>
<keyword evidence="10" id="KW-0106">Calcium</keyword>
<gene>
    <name evidence="17" type="ORF">K458DRAFT_415910</name>
</gene>
<evidence type="ECO:0000259" key="16">
    <source>
        <dbReference type="PROSITE" id="PS50222"/>
    </source>
</evidence>
<evidence type="ECO:0000313" key="17">
    <source>
        <dbReference type="EMBL" id="KAF2686562.1"/>
    </source>
</evidence>
<dbReference type="PROSITE" id="PS50920">
    <property type="entry name" value="SOLCAR"/>
    <property type="match status" value="3"/>
</dbReference>
<dbReference type="GO" id="GO:0055085">
    <property type="term" value="P:transmembrane transport"/>
    <property type="evidence" value="ECO:0007669"/>
    <property type="project" value="InterPro"/>
</dbReference>
<name>A0A6G1J7R3_9PLEO</name>
<keyword evidence="5 15" id="KW-0813">Transport</keyword>
<keyword evidence="12" id="KW-0496">Mitochondrion</keyword>
<evidence type="ECO:0000256" key="15">
    <source>
        <dbReference type="RuleBase" id="RU000488"/>
    </source>
</evidence>
<dbReference type="PROSITE" id="PS50222">
    <property type="entry name" value="EF_HAND_2"/>
    <property type="match status" value="3"/>
</dbReference>
<evidence type="ECO:0000256" key="13">
    <source>
        <dbReference type="ARBA" id="ARBA00023136"/>
    </source>
</evidence>
<dbReference type="OrthoDB" id="270584at2759"/>
<dbReference type="PANTHER" id="PTHR24089">
    <property type="entry name" value="SOLUTE CARRIER FAMILY 25"/>
    <property type="match status" value="1"/>
</dbReference>
<feature type="domain" description="EF-hand" evidence="16">
    <location>
        <begin position="46"/>
        <end position="81"/>
    </location>
</feature>
<sequence length="496" mass="54089">MNTNAQDAQDARVDGLWDTIAGSRRTSIDIKALKKGLRKLDHPLKNADELLAEVMKAVDTDKDGRIQYNEFRAFVQETEKELLALFKSIDNNHDNKLTKDELKTAFRRAGLAVANSKLDLFFEEMDVNRDGSISFEEWRDFLLFIPATAPSLKAVLTYFNATTHINAEGDVDVASDDVIQGLGYFVAGGLAGVASRTSTAPLDRLKVYLIAQTSTAQETVAAAKSGNIFRAALNAWRPLSKATKELWEAGGMRSLYAGNGLNVVKVMPESAIKFGAYEAAKRLFARIEGHNDPTTIQGWSKFVAGGLAGMISQFAVYPIDTLKFRMQCETVSGGLHGNRLIIATGVKMWRNGGIVAYYRGLPMGLVGIFPYAALDLGTFEYLKRTIASRNARKRGCHEEDAQPGGFVTAAIGGFSGAFGASAVYPLNLLRTRLQSQGTVLHPRTYTGIMDVTRQTIKGEGVRGLFKGLTPNLLKVVPAVSITYVVYDKSKAALGLR</sequence>
<evidence type="ECO:0000256" key="2">
    <source>
        <dbReference type="ARBA" id="ARBA00004448"/>
    </source>
</evidence>
<dbReference type="FunFam" id="1.50.40.10:FF:000016">
    <property type="entry name" value="Solute carrier family 25 member 23"/>
    <property type="match status" value="1"/>
</dbReference>
<dbReference type="SUPFAM" id="SSF103506">
    <property type="entry name" value="Mitochondrial carrier"/>
    <property type="match status" value="1"/>
</dbReference>